<sequence length="54" mass="6141">MARKREGLTTRDLVLLALKEKIIRHAPEEQGFRHGHGEKVFSWITLAGGLPRYG</sequence>
<evidence type="ECO:0000313" key="1">
    <source>
        <dbReference type="EMBL" id="SHE45251.1"/>
    </source>
</evidence>
<keyword evidence="2" id="KW-1185">Reference proteome</keyword>
<name>A0A1M4TLA2_9FIRM</name>
<protein>
    <submittedName>
        <fullName evidence="1">Uncharacterized protein</fullName>
    </submittedName>
</protein>
<organism evidence="1 2">
    <name type="scientific">Desulfofundulus australicus DSM 11792</name>
    <dbReference type="NCBI Taxonomy" id="1121425"/>
    <lineage>
        <taxon>Bacteria</taxon>
        <taxon>Bacillati</taxon>
        <taxon>Bacillota</taxon>
        <taxon>Clostridia</taxon>
        <taxon>Eubacteriales</taxon>
        <taxon>Peptococcaceae</taxon>
        <taxon>Desulfofundulus</taxon>
    </lineage>
</organism>
<dbReference type="EMBL" id="FQUW01000005">
    <property type="protein sequence ID" value="SHE45251.1"/>
    <property type="molecule type" value="Genomic_DNA"/>
</dbReference>
<dbReference type="RefSeq" id="WP_165610987.1">
    <property type="nucleotide sequence ID" value="NZ_FQUW01000005.1"/>
</dbReference>
<gene>
    <name evidence="1" type="ORF">SAMN02745218_00335</name>
</gene>
<reference evidence="2" key="1">
    <citation type="submission" date="2016-11" db="EMBL/GenBank/DDBJ databases">
        <authorList>
            <person name="Varghese N."/>
            <person name="Submissions S."/>
        </authorList>
    </citation>
    <scope>NUCLEOTIDE SEQUENCE [LARGE SCALE GENOMIC DNA]</scope>
    <source>
        <strain evidence="2">DSM 11792</strain>
    </source>
</reference>
<dbReference type="Proteomes" id="UP000184196">
    <property type="component" value="Unassembled WGS sequence"/>
</dbReference>
<accession>A0A1M4TLA2</accession>
<dbReference type="AlphaFoldDB" id="A0A1M4TLA2"/>
<evidence type="ECO:0000313" key="2">
    <source>
        <dbReference type="Proteomes" id="UP000184196"/>
    </source>
</evidence>
<proteinExistence type="predicted"/>